<dbReference type="GO" id="GO:0046872">
    <property type="term" value="F:metal ion binding"/>
    <property type="evidence" value="ECO:0007669"/>
    <property type="project" value="UniProtKB-KW"/>
</dbReference>
<comment type="caution">
    <text evidence="5">The sequence shown here is derived from an EMBL/GenBank/DDBJ whole genome shotgun (WGS) entry which is preliminary data.</text>
</comment>
<evidence type="ECO:0000256" key="3">
    <source>
        <dbReference type="ARBA" id="ARBA00022833"/>
    </source>
</evidence>
<dbReference type="PROSITE" id="PS51891">
    <property type="entry name" value="CENP_V_GFA"/>
    <property type="match status" value="1"/>
</dbReference>
<dbReference type="Proteomes" id="UP000635142">
    <property type="component" value="Unassembled WGS sequence"/>
</dbReference>
<dbReference type="GO" id="GO:0016846">
    <property type="term" value="F:carbon-sulfur lyase activity"/>
    <property type="evidence" value="ECO:0007669"/>
    <property type="project" value="InterPro"/>
</dbReference>
<accession>A0A927HDY2</accession>
<feature type="domain" description="CENP-V/GFA" evidence="4">
    <location>
        <begin position="4"/>
        <end position="127"/>
    </location>
</feature>
<dbReference type="InterPro" id="IPR006913">
    <property type="entry name" value="CENP-V/GFA"/>
</dbReference>
<dbReference type="RefSeq" id="WP_191073772.1">
    <property type="nucleotide sequence ID" value="NZ_JACTAG010000001.1"/>
</dbReference>
<dbReference type="InterPro" id="IPR046149">
    <property type="entry name" value="DUF6151"/>
</dbReference>
<dbReference type="EMBL" id="JACTAG010000001">
    <property type="protein sequence ID" value="MBD3662769.1"/>
    <property type="molecule type" value="Genomic_DNA"/>
</dbReference>
<keyword evidence="3" id="KW-0862">Zinc</keyword>
<evidence type="ECO:0000256" key="1">
    <source>
        <dbReference type="ARBA" id="ARBA00005495"/>
    </source>
</evidence>
<protein>
    <recommendedName>
        <fullName evidence="4">CENP-V/GFA domain-containing protein</fullName>
    </recommendedName>
</protein>
<keyword evidence="2" id="KW-0479">Metal-binding</keyword>
<proteinExistence type="inferred from homology"/>
<reference evidence="5" key="1">
    <citation type="submission" date="2020-08" db="EMBL/GenBank/DDBJ databases">
        <title>Sulfitobacter aestuariivivens sp. nov., isolated from a tidal flat.</title>
        <authorList>
            <person name="Park S."/>
            <person name="Yoon J.-H."/>
        </authorList>
    </citation>
    <scope>NUCLEOTIDE SEQUENCE</scope>
    <source>
        <strain evidence="5">TSTF-M16</strain>
    </source>
</reference>
<name>A0A927HDY2_9RHOB</name>
<dbReference type="Pfam" id="PF19648">
    <property type="entry name" value="DUF6151"/>
    <property type="match status" value="1"/>
</dbReference>
<dbReference type="InterPro" id="IPR011057">
    <property type="entry name" value="Mss4-like_sf"/>
</dbReference>
<sequence>MADLPLRCTCGKIEGHLTDFTPSMGTHAVCHCRSCRAGELQCGAPDPGEDGVHIFQISPHRLKITKGADHLAVFSFGPNNLLRWYASCCGAPLFTTPRNPRTAFVGVRATGFDSVDVVGPVAGHAFKLAKNGKTKHEGLMTFIWGAAQRIAMGRITGRWKQTPLFDAASGQPVATIEVLPKSRRSELLNA</sequence>
<gene>
    <name evidence="5" type="ORF">H9Q16_02430</name>
</gene>
<evidence type="ECO:0000313" key="5">
    <source>
        <dbReference type="EMBL" id="MBD3662769.1"/>
    </source>
</evidence>
<evidence type="ECO:0000313" key="6">
    <source>
        <dbReference type="Proteomes" id="UP000635142"/>
    </source>
</evidence>
<organism evidence="5 6">
    <name type="scientific">Sulfitobacter aestuariivivens</name>
    <dbReference type="NCBI Taxonomy" id="2766981"/>
    <lineage>
        <taxon>Bacteria</taxon>
        <taxon>Pseudomonadati</taxon>
        <taxon>Pseudomonadota</taxon>
        <taxon>Alphaproteobacteria</taxon>
        <taxon>Rhodobacterales</taxon>
        <taxon>Roseobacteraceae</taxon>
        <taxon>Sulfitobacter</taxon>
    </lineage>
</organism>
<dbReference type="SUPFAM" id="SSF51316">
    <property type="entry name" value="Mss4-like"/>
    <property type="match status" value="1"/>
</dbReference>
<dbReference type="Gene3D" id="3.90.1590.10">
    <property type="entry name" value="glutathione-dependent formaldehyde- activating enzyme (gfa)"/>
    <property type="match status" value="1"/>
</dbReference>
<evidence type="ECO:0000256" key="2">
    <source>
        <dbReference type="ARBA" id="ARBA00022723"/>
    </source>
</evidence>
<comment type="similarity">
    <text evidence="1">Belongs to the Gfa family.</text>
</comment>
<evidence type="ECO:0000259" key="4">
    <source>
        <dbReference type="PROSITE" id="PS51891"/>
    </source>
</evidence>
<keyword evidence="6" id="KW-1185">Reference proteome</keyword>
<dbReference type="AlphaFoldDB" id="A0A927HDY2"/>